<sequence length="332" mass="36995">MDLLMQSLTETLDAADYRVQSGRHAVDRVWPTGFDALDEYLTGGFRSGDLVLCGGQQGAGKTTFVLQVARNIARAGRPVLYFCYEHDQETMLIRLLALESGLIGGIEAPNIQRIRRTFEASDGLGRNLGERLADTSGGAEAIEIVREYSDRLVVHRSSGSQTDLDAIKQAIVEMREVTGVSPFVCIDYLQKIPFPGTPNEDERITHVVEGVKDMALDYDVPVLCVVASDKEGITAGVRMRVNHLRGSSALAYEADTILMLNNKYDVVARHHLVYDAGNIERFKHWAVISIEKSRSGVTGVDLEFPKRFDQSRFETKGQLVREKLMDERVFVE</sequence>
<evidence type="ECO:0000313" key="3">
    <source>
        <dbReference type="Proteomes" id="UP001183648"/>
    </source>
</evidence>
<protein>
    <submittedName>
        <fullName evidence="2">Replicative DNA helicase</fullName>
    </submittedName>
</protein>
<keyword evidence="2" id="KW-0067">ATP-binding</keyword>
<accession>A0ABU2BW93</accession>
<keyword evidence="3" id="KW-1185">Reference proteome</keyword>
<keyword evidence="2" id="KW-0378">Hydrolase</keyword>
<comment type="caution">
    <text evidence="2">The sequence shown here is derived from an EMBL/GenBank/DDBJ whole genome shotgun (WGS) entry which is preliminary data.</text>
</comment>
<dbReference type="InterPro" id="IPR027417">
    <property type="entry name" value="P-loop_NTPase"/>
</dbReference>
<dbReference type="RefSeq" id="WP_310302561.1">
    <property type="nucleotide sequence ID" value="NZ_BAAAPS010000013.1"/>
</dbReference>
<keyword evidence="2" id="KW-0347">Helicase</keyword>
<dbReference type="EMBL" id="JAVDYG010000001">
    <property type="protein sequence ID" value="MDR7362911.1"/>
    <property type="molecule type" value="Genomic_DNA"/>
</dbReference>
<dbReference type="PROSITE" id="PS51199">
    <property type="entry name" value="SF4_HELICASE"/>
    <property type="match status" value="1"/>
</dbReference>
<evidence type="ECO:0000259" key="1">
    <source>
        <dbReference type="PROSITE" id="PS51199"/>
    </source>
</evidence>
<proteinExistence type="predicted"/>
<name>A0ABU2BW93_9ACTN</name>
<dbReference type="Gene3D" id="3.40.50.300">
    <property type="entry name" value="P-loop containing nucleotide triphosphate hydrolases"/>
    <property type="match status" value="1"/>
</dbReference>
<feature type="domain" description="SF4 helicase" evidence="1">
    <location>
        <begin position="23"/>
        <end position="320"/>
    </location>
</feature>
<reference evidence="2 3" key="1">
    <citation type="submission" date="2023-07" db="EMBL/GenBank/DDBJ databases">
        <title>Sequencing the genomes of 1000 actinobacteria strains.</title>
        <authorList>
            <person name="Klenk H.-P."/>
        </authorList>
    </citation>
    <scope>NUCLEOTIDE SEQUENCE [LARGE SCALE GENOMIC DNA]</scope>
    <source>
        <strain evidence="2 3">DSM 19426</strain>
    </source>
</reference>
<gene>
    <name evidence="2" type="ORF">J2S63_002464</name>
</gene>
<evidence type="ECO:0000313" key="2">
    <source>
        <dbReference type="EMBL" id="MDR7362911.1"/>
    </source>
</evidence>
<dbReference type="PANTHER" id="PTHR30153">
    <property type="entry name" value="REPLICATIVE DNA HELICASE DNAB"/>
    <property type="match status" value="1"/>
</dbReference>
<organism evidence="2 3">
    <name type="scientific">Nocardioides marmoribigeumensis</name>
    <dbReference type="NCBI Taxonomy" id="433649"/>
    <lineage>
        <taxon>Bacteria</taxon>
        <taxon>Bacillati</taxon>
        <taxon>Actinomycetota</taxon>
        <taxon>Actinomycetes</taxon>
        <taxon>Propionibacteriales</taxon>
        <taxon>Nocardioidaceae</taxon>
        <taxon>Nocardioides</taxon>
    </lineage>
</organism>
<dbReference type="Pfam" id="PF03796">
    <property type="entry name" value="DnaB_C"/>
    <property type="match status" value="1"/>
</dbReference>
<dbReference type="Proteomes" id="UP001183648">
    <property type="component" value="Unassembled WGS sequence"/>
</dbReference>
<dbReference type="InterPro" id="IPR007694">
    <property type="entry name" value="DNA_helicase_DnaB-like_C"/>
</dbReference>
<dbReference type="PANTHER" id="PTHR30153:SF2">
    <property type="entry name" value="REPLICATIVE DNA HELICASE"/>
    <property type="match status" value="1"/>
</dbReference>
<dbReference type="GO" id="GO:0004386">
    <property type="term" value="F:helicase activity"/>
    <property type="evidence" value="ECO:0007669"/>
    <property type="project" value="UniProtKB-KW"/>
</dbReference>
<keyword evidence="2" id="KW-0547">Nucleotide-binding</keyword>
<dbReference type="SUPFAM" id="SSF52540">
    <property type="entry name" value="P-loop containing nucleoside triphosphate hydrolases"/>
    <property type="match status" value="1"/>
</dbReference>